<evidence type="ECO:0000256" key="2">
    <source>
        <dbReference type="SAM" id="SignalP"/>
    </source>
</evidence>
<feature type="transmembrane region" description="Helical" evidence="1">
    <location>
        <begin position="797"/>
        <end position="815"/>
    </location>
</feature>
<feature type="transmembrane region" description="Helical" evidence="1">
    <location>
        <begin position="835"/>
        <end position="859"/>
    </location>
</feature>
<feature type="transmembrane region" description="Helical" evidence="1">
    <location>
        <begin position="604"/>
        <end position="628"/>
    </location>
</feature>
<dbReference type="EMBL" id="GG662691">
    <property type="protein sequence ID" value="EAR96625.2"/>
    <property type="molecule type" value="Genomic_DNA"/>
</dbReference>
<reference evidence="4" key="1">
    <citation type="journal article" date="2006" name="PLoS Biol.">
        <title>Macronuclear genome sequence of the ciliate Tetrahymena thermophila, a model eukaryote.</title>
        <authorList>
            <person name="Eisen J.A."/>
            <person name="Coyne R.S."/>
            <person name="Wu M."/>
            <person name="Wu D."/>
            <person name="Thiagarajan M."/>
            <person name="Wortman J.R."/>
            <person name="Badger J.H."/>
            <person name="Ren Q."/>
            <person name="Amedeo P."/>
            <person name="Jones K.M."/>
            <person name="Tallon L.J."/>
            <person name="Delcher A.L."/>
            <person name="Salzberg S.L."/>
            <person name="Silva J.C."/>
            <person name="Haas B.J."/>
            <person name="Majoros W.H."/>
            <person name="Farzad M."/>
            <person name="Carlton J.M."/>
            <person name="Smith R.K. Jr."/>
            <person name="Garg J."/>
            <person name="Pearlman R.E."/>
            <person name="Karrer K.M."/>
            <person name="Sun L."/>
            <person name="Manning G."/>
            <person name="Elde N.C."/>
            <person name="Turkewitz A.P."/>
            <person name="Asai D.J."/>
            <person name="Wilkes D.E."/>
            <person name="Wang Y."/>
            <person name="Cai H."/>
            <person name="Collins K."/>
            <person name="Stewart B.A."/>
            <person name="Lee S.R."/>
            <person name="Wilamowska K."/>
            <person name="Weinberg Z."/>
            <person name="Ruzzo W.L."/>
            <person name="Wloga D."/>
            <person name="Gaertig J."/>
            <person name="Frankel J."/>
            <person name="Tsao C.-C."/>
            <person name="Gorovsky M.A."/>
            <person name="Keeling P.J."/>
            <person name="Waller R.F."/>
            <person name="Patron N.J."/>
            <person name="Cherry J.M."/>
            <person name="Stover N.A."/>
            <person name="Krieger C.J."/>
            <person name="del Toro C."/>
            <person name="Ryder H.F."/>
            <person name="Williamson S.C."/>
            <person name="Barbeau R.A."/>
            <person name="Hamilton E.P."/>
            <person name="Orias E."/>
        </authorList>
    </citation>
    <scope>NUCLEOTIDE SEQUENCE [LARGE SCALE GENOMIC DNA]</scope>
    <source>
        <strain evidence="4">SB210</strain>
    </source>
</reference>
<dbReference type="GeneID" id="7836906"/>
<keyword evidence="1 3" id="KW-0812">Transmembrane</keyword>
<dbReference type="AlphaFoldDB" id="Q23J79"/>
<dbReference type="Proteomes" id="UP000009168">
    <property type="component" value="Unassembled WGS sequence"/>
</dbReference>
<keyword evidence="4" id="KW-1185">Reference proteome</keyword>
<keyword evidence="2" id="KW-0732">Signal</keyword>
<feature type="chain" id="PRO_5004201778" evidence="2">
    <location>
        <begin position="23"/>
        <end position="882"/>
    </location>
</feature>
<feature type="signal peptide" evidence="2">
    <location>
        <begin position="1"/>
        <end position="22"/>
    </location>
</feature>
<gene>
    <name evidence="3" type="ORF">TTHERM_00490930</name>
</gene>
<evidence type="ECO:0000313" key="4">
    <source>
        <dbReference type="Proteomes" id="UP000009168"/>
    </source>
</evidence>
<name>Q23J79_TETTS</name>
<dbReference type="KEGG" id="tet:TTHERM_00490930"/>
<feature type="transmembrane region" description="Helical" evidence="1">
    <location>
        <begin position="762"/>
        <end position="785"/>
    </location>
</feature>
<keyword evidence="1" id="KW-0472">Membrane</keyword>
<feature type="transmembrane region" description="Helical" evidence="1">
    <location>
        <begin position="734"/>
        <end position="756"/>
    </location>
</feature>
<accession>Q23J79</accession>
<dbReference type="InParanoid" id="Q23J79"/>
<proteinExistence type="predicted"/>
<keyword evidence="1" id="KW-1133">Transmembrane helix</keyword>
<evidence type="ECO:0000313" key="3">
    <source>
        <dbReference type="EMBL" id="EAR96625.2"/>
    </source>
</evidence>
<organism evidence="3 4">
    <name type="scientific">Tetrahymena thermophila (strain SB210)</name>
    <dbReference type="NCBI Taxonomy" id="312017"/>
    <lineage>
        <taxon>Eukaryota</taxon>
        <taxon>Sar</taxon>
        <taxon>Alveolata</taxon>
        <taxon>Ciliophora</taxon>
        <taxon>Intramacronucleata</taxon>
        <taxon>Oligohymenophorea</taxon>
        <taxon>Hymenostomatida</taxon>
        <taxon>Tetrahymenina</taxon>
        <taxon>Tetrahymenidae</taxon>
        <taxon>Tetrahymena</taxon>
    </lineage>
</organism>
<dbReference type="RefSeq" id="XP_001016870.2">
    <property type="nucleotide sequence ID" value="XM_001016870.3"/>
</dbReference>
<dbReference type="HOGENOM" id="CLU_326673_0_0_1"/>
<protein>
    <submittedName>
        <fullName evidence="3">Transmembrane protein, putative</fullName>
    </submittedName>
</protein>
<evidence type="ECO:0000256" key="1">
    <source>
        <dbReference type="SAM" id="Phobius"/>
    </source>
</evidence>
<dbReference type="OMA" id="CSAKYAS"/>
<sequence length="882" mass="101564">MSTRKIQVVLLLCLLQLVNIRADTLNCLTSAGPVDFNSLCKDYNLCNTCKNGQIVCQNSKPALTCTSCNQFQFLLNGITYCSSTAGCAQLDKAMGYCQKCTYNYYANFKQNSPTDLEIQCSQSPINLLTVMSSLNSLTGYSPNLVFQTKLEIIYKYAILVLGNSQLVEQVRSIWFFSKDVEECGGANSSTQIYQNCQCTNNLYGSRCQLQQTAATQANNEIQKNIIPALNDLQSAFSKLQTNQLQLQYAYQIIFILRVLAEVADGFDVTTYQMFYTLQSSFISAILAQNTVYGLSYWLDLNPLTNSKDPSITNFSVLFSFYSTFADRLSQTIDQTLLSQLSSTSSNLVTPDTIIMDQIKNYYQQIIQNGFATNQLVILKATKLELYFQLNNVNSNAQTQQTYSNLDQVSDFSFMSLESLSSIKCNANEQLYPRFFISKKAFSQIVSSTQPSQSQTFQTLFFINQFSSNVYQYEDSSVNSPIVQARFLYGVSQAKKFDDFQFALQQDYVAVLIPKFKTHQYLSGATSSVTCMVLDENSNKWTSSTELGVDNSQTINCDTHVICYYNLLQNFGKNIKLGYKITISTNELNDEFFERVHGDWWRTSGFIITFILLGLLILFMVLFLFVPSLNSLEAPKRKIQIQEQELQNKRLNKYNDNNNNNNHLQTEGLDTEQRFQTEQNAGRQDIYAIQQQQYQQEDQYSNANIIETTEMDANMTFSFYSIVHTQERKYKIQKITILIMSWHFMACFLGVMYRKLYWSNSNIVVGIVYTIIASWFAGYIWGFIAVKFRRTVEGSPSVSTLYYIIYICLFIFLFFIELQATEYYYDYPNRQKWHGVGFLLCVLFDYFLFDIILLFIYQYLSTHQQAFFHKLGSILRHRGYYQH</sequence>